<name>A0ABW6T1U1_9ACTN</name>
<gene>
    <name evidence="1" type="ORF">ACFYXI_37165</name>
</gene>
<dbReference type="Proteomes" id="UP001602013">
    <property type="component" value="Unassembled WGS sequence"/>
</dbReference>
<evidence type="ECO:0000313" key="2">
    <source>
        <dbReference type="Proteomes" id="UP001602013"/>
    </source>
</evidence>
<dbReference type="EMBL" id="JBIASD010000042">
    <property type="protein sequence ID" value="MFF3671229.1"/>
    <property type="molecule type" value="Genomic_DNA"/>
</dbReference>
<organism evidence="1 2">
    <name type="scientific">Microtetraspora malaysiensis</name>
    <dbReference type="NCBI Taxonomy" id="161358"/>
    <lineage>
        <taxon>Bacteria</taxon>
        <taxon>Bacillati</taxon>
        <taxon>Actinomycetota</taxon>
        <taxon>Actinomycetes</taxon>
        <taxon>Streptosporangiales</taxon>
        <taxon>Streptosporangiaceae</taxon>
        <taxon>Microtetraspora</taxon>
    </lineage>
</organism>
<accession>A0ABW6T1U1</accession>
<comment type="caution">
    <text evidence="1">The sequence shown here is derived from an EMBL/GenBank/DDBJ whole genome shotgun (WGS) entry which is preliminary data.</text>
</comment>
<keyword evidence="2" id="KW-1185">Reference proteome</keyword>
<proteinExistence type="predicted"/>
<reference evidence="1 2" key="1">
    <citation type="submission" date="2024-10" db="EMBL/GenBank/DDBJ databases">
        <title>The Natural Products Discovery Center: Release of the First 8490 Sequenced Strains for Exploring Actinobacteria Biosynthetic Diversity.</title>
        <authorList>
            <person name="Kalkreuter E."/>
            <person name="Kautsar S.A."/>
            <person name="Yang D."/>
            <person name="Bader C.D."/>
            <person name="Teijaro C.N."/>
            <person name="Fluegel L."/>
            <person name="Davis C.M."/>
            <person name="Simpson J.R."/>
            <person name="Lauterbach L."/>
            <person name="Steele A.D."/>
            <person name="Gui C."/>
            <person name="Meng S."/>
            <person name="Li G."/>
            <person name="Viehrig K."/>
            <person name="Ye F."/>
            <person name="Su P."/>
            <person name="Kiefer A.F."/>
            <person name="Nichols A."/>
            <person name="Cepeda A.J."/>
            <person name="Yan W."/>
            <person name="Fan B."/>
            <person name="Jiang Y."/>
            <person name="Adhikari A."/>
            <person name="Zheng C.-J."/>
            <person name="Schuster L."/>
            <person name="Cowan T.M."/>
            <person name="Smanski M.J."/>
            <person name="Chevrette M.G."/>
            <person name="De Carvalho L.P.S."/>
            <person name="Shen B."/>
        </authorList>
    </citation>
    <scope>NUCLEOTIDE SEQUENCE [LARGE SCALE GENOMIC DNA]</scope>
    <source>
        <strain evidence="1 2">NPDC002173</strain>
    </source>
</reference>
<protein>
    <submittedName>
        <fullName evidence="1">Uncharacterized protein</fullName>
    </submittedName>
</protein>
<evidence type="ECO:0000313" key="1">
    <source>
        <dbReference type="EMBL" id="MFF3671229.1"/>
    </source>
</evidence>
<dbReference type="RefSeq" id="WP_387417420.1">
    <property type="nucleotide sequence ID" value="NZ_JBIASD010000042.1"/>
</dbReference>
<sequence length="672" mass="71655">MDDAPRLPSGAGPLASEFAGIDPSLMNGFIGDLERTGQVIAEHAEGVRRELAALDLPATDLAPVREIGGWAEEQIPRLRQRVETITVATPWLPSMGLKPYQETPWLAPGEAQRQGTDLAKDFLSIDSNVLTDPSPDGRKAIDRMAAFIGTFRDHQHDANFTAAFFAALGTEGTRRLTTALRSRLSEDAVDVARTAFATALRGGAKVPGFAVIAEELGKSTGTDVRGVADLLKPGQYPTEWLAGIAAVALNGQVFGMADNRNLAPFLNLLAANPSAARMALGNVARLGPPSAWEKELRQALPPRGESTKLSVFLKKLNGVAARDTTTADAFGRLLAAVSGVYDEKQGEHSREAAFFAYTVMTTVDDIHLADATRVHLGELAGSYAPEITLGADIEAVDATMESGQLPSPGVFEPILVPGLRGAFRLSPKDTFRFLTTFAAKAETRAPFDAGTGELMQRLLPKVSRLAKDGDGSAMRLLFGMLGNVRGFELAAAMRVLAPKDGVKENAAKAESFIIGTALGIVGLAPPFAAQAILWTALSTGVSYYYTYGADPKKDAEELEKLIAFEVLGRKHNIAELLMEQGFTPRVPPAQTSHDKGSLITDKSGSLLPFTEINKHGEKGREALRQWFIDNGSGGSNETALGNMSSFQADAFEGQRGTAYQTGLAYEGALTTD</sequence>